<dbReference type="AlphaFoldDB" id="J9F6I2"/>
<accession>J9F6I2</accession>
<name>J9F6I2_9ZZZZ</name>
<proteinExistence type="predicted"/>
<evidence type="ECO:0000313" key="1">
    <source>
        <dbReference type="EMBL" id="EJW90053.1"/>
    </source>
</evidence>
<gene>
    <name evidence="1" type="ORF">EVA_21842</name>
</gene>
<comment type="caution">
    <text evidence="1">The sequence shown here is derived from an EMBL/GenBank/DDBJ whole genome shotgun (WGS) entry which is preliminary data.</text>
</comment>
<sequence length="66" mass="7440">MQKAESHIVQPLLQLPRASVKKEEATFNRKVKIKAHPLGKRDTVFSQSSLLSLLNYPFPSSLGTNY</sequence>
<reference evidence="1" key="1">
    <citation type="journal article" date="2012" name="PLoS ONE">
        <title>Gene sets for utilization of primary and secondary nutrition supplies in the distal gut of endangered iberian lynx.</title>
        <authorList>
            <person name="Alcaide M."/>
            <person name="Messina E."/>
            <person name="Richter M."/>
            <person name="Bargiela R."/>
            <person name="Peplies J."/>
            <person name="Huws S.A."/>
            <person name="Newbold C.J."/>
            <person name="Golyshin P.N."/>
            <person name="Simon M.A."/>
            <person name="Lopez G."/>
            <person name="Yakimov M.M."/>
            <person name="Ferrer M."/>
        </authorList>
    </citation>
    <scope>NUCLEOTIDE SEQUENCE</scope>
</reference>
<dbReference type="EMBL" id="AMCI01009077">
    <property type="protein sequence ID" value="EJW90053.1"/>
    <property type="molecule type" value="Genomic_DNA"/>
</dbReference>
<organism evidence="1">
    <name type="scientific">gut metagenome</name>
    <dbReference type="NCBI Taxonomy" id="749906"/>
    <lineage>
        <taxon>unclassified sequences</taxon>
        <taxon>metagenomes</taxon>
        <taxon>organismal metagenomes</taxon>
    </lineage>
</organism>
<protein>
    <submittedName>
        <fullName evidence="1">Uncharacterized protein</fullName>
    </submittedName>
</protein>